<feature type="transmembrane region" description="Helical" evidence="1">
    <location>
        <begin position="70"/>
        <end position="88"/>
    </location>
</feature>
<feature type="transmembrane region" description="Helical" evidence="1">
    <location>
        <begin position="6"/>
        <end position="27"/>
    </location>
</feature>
<keyword evidence="1" id="KW-0472">Membrane</keyword>
<evidence type="ECO:0000313" key="3">
    <source>
        <dbReference type="Proteomes" id="UP000254051"/>
    </source>
</evidence>
<dbReference type="Proteomes" id="UP000254051">
    <property type="component" value="Unassembled WGS sequence"/>
</dbReference>
<dbReference type="AlphaFoldDB" id="A0A315ZME1"/>
<evidence type="ECO:0000256" key="1">
    <source>
        <dbReference type="SAM" id="Phobius"/>
    </source>
</evidence>
<keyword evidence="1" id="KW-1133">Transmembrane helix</keyword>
<sequence>MEKKGTKWGWIIFWLIVFWPVGLFLLIRKLATDHSALMSGKTGKLPVIGWGLIAFGVMGFFVELSDTPDAFGLMLVLAFVTGGVLLLLKVSKTKKTAVKYKKYIDTVVNQNIRSIDNIASIVGLPYDVVAKDLQDMIDIGYLKDAYIHQSNREIVLKQQEQEPATYTQGMYTDQTAPQTKAARCPGCGANNVVVVGRVSECEYCSTPISA</sequence>
<reference evidence="3" key="1">
    <citation type="submission" date="2017-07" db="EMBL/GenBank/DDBJ databases">
        <authorList>
            <person name="Varghese N."/>
            <person name="Submissions S."/>
        </authorList>
    </citation>
    <scope>NUCLEOTIDE SEQUENCE [LARGE SCALE GENOMIC DNA]</scope>
    <source>
        <strain evidence="3">NLAE-zl-C134</strain>
    </source>
</reference>
<keyword evidence="3" id="KW-1185">Reference proteome</keyword>
<name>A0A315ZME1_9FIRM</name>
<keyword evidence="1" id="KW-0812">Transmembrane</keyword>
<accession>A0A315ZME1</accession>
<dbReference type="OrthoDB" id="2047723at2"/>
<proteinExistence type="predicted"/>
<feature type="transmembrane region" description="Helical" evidence="1">
    <location>
        <begin position="47"/>
        <end position="64"/>
    </location>
</feature>
<protein>
    <recommendedName>
        <fullName evidence="4">PCI domain-containing protein</fullName>
    </recommendedName>
</protein>
<dbReference type="EMBL" id="UHJJ01000029">
    <property type="protein sequence ID" value="SUQ16388.1"/>
    <property type="molecule type" value="Genomic_DNA"/>
</dbReference>
<organism evidence="2 3">
    <name type="scientific">Faecalicatena contorta</name>
    <dbReference type="NCBI Taxonomy" id="39482"/>
    <lineage>
        <taxon>Bacteria</taxon>
        <taxon>Bacillati</taxon>
        <taxon>Bacillota</taxon>
        <taxon>Clostridia</taxon>
        <taxon>Lachnospirales</taxon>
        <taxon>Lachnospiraceae</taxon>
        <taxon>Faecalicatena</taxon>
    </lineage>
</organism>
<evidence type="ECO:0008006" key="4">
    <source>
        <dbReference type="Google" id="ProtNLM"/>
    </source>
</evidence>
<dbReference type="RefSeq" id="WP_109714776.1">
    <property type="nucleotide sequence ID" value="NZ_QGDS01000029.1"/>
</dbReference>
<evidence type="ECO:0000313" key="2">
    <source>
        <dbReference type="EMBL" id="SUQ16388.1"/>
    </source>
</evidence>
<gene>
    <name evidence="2" type="ORF">SAMN05216529_1292</name>
</gene>